<protein>
    <submittedName>
        <fullName evidence="1">Uncharacterized protein</fullName>
    </submittedName>
</protein>
<dbReference type="AlphaFoldDB" id="A0A4V6I8J6"/>
<comment type="caution">
    <text evidence="1">The sequence shown here is derived from an EMBL/GenBank/DDBJ whole genome shotgun (WGS) entry which is preliminary data.</text>
</comment>
<dbReference type="Proteomes" id="UP000298663">
    <property type="component" value="Chromosome X"/>
</dbReference>
<dbReference type="EMBL" id="CM016762">
    <property type="protein sequence ID" value="TMS39143.1"/>
    <property type="molecule type" value="Genomic_DNA"/>
</dbReference>
<sequence>MHDLTVDPRKFNHLKFVLLKIPNLRRLAIPIDQAQTSRLPALLLYMQKASIYRAHFCLRPDIVFLSLKILSRPITLSNGPAVY</sequence>
<evidence type="ECO:0000313" key="1">
    <source>
        <dbReference type="EMBL" id="TMS39143.1"/>
    </source>
</evidence>
<organism evidence="1 2">
    <name type="scientific">Steinernema carpocapsae</name>
    <name type="common">Entomopathogenic nematode</name>
    <dbReference type="NCBI Taxonomy" id="34508"/>
    <lineage>
        <taxon>Eukaryota</taxon>
        <taxon>Metazoa</taxon>
        <taxon>Ecdysozoa</taxon>
        <taxon>Nematoda</taxon>
        <taxon>Chromadorea</taxon>
        <taxon>Rhabditida</taxon>
        <taxon>Tylenchina</taxon>
        <taxon>Panagrolaimomorpha</taxon>
        <taxon>Strongyloidoidea</taxon>
        <taxon>Steinernematidae</taxon>
        <taxon>Steinernema</taxon>
    </lineage>
</organism>
<evidence type="ECO:0000313" key="2">
    <source>
        <dbReference type="Proteomes" id="UP000298663"/>
    </source>
</evidence>
<keyword evidence="2" id="KW-1185">Reference proteome</keyword>
<dbReference type="EMBL" id="AZBU02000001">
    <property type="protein sequence ID" value="TMS39143.1"/>
    <property type="molecule type" value="Genomic_DNA"/>
</dbReference>
<name>A0A4V6I8J6_STECR</name>
<accession>A0A4V6I8J6</accession>
<proteinExistence type="predicted"/>
<reference evidence="1 2" key="2">
    <citation type="journal article" date="2019" name="G3 (Bethesda)">
        <title>Hybrid Assembly of the Genome of the Entomopathogenic Nematode Steinernema carpocapsae Identifies the X-Chromosome.</title>
        <authorList>
            <person name="Serra L."/>
            <person name="Macchietto M."/>
            <person name="Macias-Munoz A."/>
            <person name="McGill C.J."/>
            <person name="Rodriguez I.M."/>
            <person name="Rodriguez B."/>
            <person name="Murad R."/>
            <person name="Mortazavi A."/>
        </authorList>
    </citation>
    <scope>NUCLEOTIDE SEQUENCE [LARGE SCALE GENOMIC DNA]</scope>
    <source>
        <strain evidence="1 2">ALL</strain>
    </source>
</reference>
<gene>
    <name evidence="1" type="ORF">L596_005715</name>
</gene>
<reference evidence="1 2" key="1">
    <citation type="journal article" date="2015" name="Genome Biol.">
        <title>Comparative genomics of Steinernema reveals deeply conserved gene regulatory networks.</title>
        <authorList>
            <person name="Dillman A.R."/>
            <person name="Macchietto M."/>
            <person name="Porter C.F."/>
            <person name="Rogers A."/>
            <person name="Williams B."/>
            <person name="Antoshechkin I."/>
            <person name="Lee M.M."/>
            <person name="Goodwin Z."/>
            <person name="Lu X."/>
            <person name="Lewis E.E."/>
            <person name="Goodrich-Blair H."/>
            <person name="Stock S.P."/>
            <person name="Adams B.J."/>
            <person name="Sternberg P.W."/>
            <person name="Mortazavi A."/>
        </authorList>
    </citation>
    <scope>NUCLEOTIDE SEQUENCE [LARGE SCALE GENOMIC DNA]</scope>
    <source>
        <strain evidence="1 2">ALL</strain>
    </source>
</reference>